<evidence type="ECO:0000313" key="2">
    <source>
        <dbReference type="EMBL" id="AWL13013.1"/>
    </source>
</evidence>
<dbReference type="PANTHER" id="PTHR37691:SF1">
    <property type="entry name" value="BLR3518 PROTEIN"/>
    <property type="match status" value="1"/>
</dbReference>
<keyword evidence="3" id="KW-1185">Reference proteome</keyword>
<dbReference type="Proteomes" id="UP000245728">
    <property type="component" value="Chromosome"/>
</dbReference>
<feature type="signal peptide" evidence="1">
    <location>
        <begin position="1"/>
        <end position="27"/>
    </location>
</feature>
<sequence length="184" mass="20249">MDLPPSSFFMFKRFFVAALVLSPMAGAEPPPEFPVLAEFGGNYWVETNQPLPADTQFKVAFDVGDGAEPGKLNYNIHSLARFLNMHVRHGVARDNIQLALVVHGKATKDLLTNAHYQQEFGTDNGSEALIQALLNNNTQVYVCGQSANHYGVTQDKLIDGVQISLSAMTQHALLQQQGYTLNPF</sequence>
<dbReference type="InterPro" id="IPR003787">
    <property type="entry name" value="Sulphur_relay_DsrE/F-like"/>
</dbReference>
<evidence type="ECO:0000256" key="1">
    <source>
        <dbReference type="SAM" id="SignalP"/>
    </source>
</evidence>
<dbReference type="SUPFAM" id="SSF75169">
    <property type="entry name" value="DsrEFH-like"/>
    <property type="match status" value="1"/>
</dbReference>
<feature type="chain" id="PRO_5015554548" evidence="1">
    <location>
        <begin position="28"/>
        <end position="184"/>
    </location>
</feature>
<keyword evidence="1" id="KW-0732">Signal</keyword>
<dbReference type="Gene3D" id="3.40.1260.10">
    <property type="entry name" value="DsrEFH-like"/>
    <property type="match status" value="1"/>
</dbReference>
<dbReference type="KEGG" id="salh:HMF8227_02561"/>
<dbReference type="EMBL" id="CP029347">
    <property type="protein sequence ID" value="AWL13013.1"/>
    <property type="molecule type" value="Genomic_DNA"/>
</dbReference>
<accession>A0A2S2E5U7</accession>
<evidence type="ECO:0000313" key="3">
    <source>
        <dbReference type="Proteomes" id="UP000245728"/>
    </source>
</evidence>
<gene>
    <name evidence="2" type="ORF">HMF8227_02561</name>
</gene>
<dbReference type="Pfam" id="PF02635">
    <property type="entry name" value="DsrE"/>
    <property type="match status" value="1"/>
</dbReference>
<proteinExistence type="predicted"/>
<name>A0A2S2E5U7_9ALTE</name>
<dbReference type="AlphaFoldDB" id="A0A2S2E5U7"/>
<organism evidence="2 3">
    <name type="scientific">Saliniradius amylolyticus</name>
    <dbReference type="NCBI Taxonomy" id="2183582"/>
    <lineage>
        <taxon>Bacteria</taxon>
        <taxon>Pseudomonadati</taxon>
        <taxon>Pseudomonadota</taxon>
        <taxon>Gammaproteobacteria</taxon>
        <taxon>Alteromonadales</taxon>
        <taxon>Alteromonadaceae</taxon>
        <taxon>Saliniradius</taxon>
    </lineage>
</organism>
<protein>
    <submittedName>
        <fullName evidence="2">Uncharacterized protein</fullName>
    </submittedName>
</protein>
<dbReference type="InterPro" id="IPR027396">
    <property type="entry name" value="DsrEFH-like"/>
</dbReference>
<reference evidence="2 3" key="1">
    <citation type="submission" date="2018-05" db="EMBL/GenBank/DDBJ databases">
        <title>Salinimonas sp. HMF8227 Genome sequencing and assembly.</title>
        <authorList>
            <person name="Kang H."/>
            <person name="Kang J."/>
            <person name="Cha I."/>
            <person name="Kim H."/>
            <person name="Joh K."/>
        </authorList>
    </citation>
    <scope>NUCLEOTIDE SEQUENCE [LARGE SCALE GENOMIC DNA]</scope>
    <source>
        <strain evidence="2 3">HMF8227</strain>
    </source>
</reference>
<dbReference type="PANTHER" id="PTHR37691">
    <property type="entry name" value="BLR3518 PROTEIN"/>
    <property type="match status" value="1"/>
</dbReference>